<dbReference type="InterPro" id="IPR015424">
    <property type="entry name" value="PyrdxlP-dep_Trfase"/>
</dbReference>
<sequence length="384" mass="42445">MKIETLLANLALNSDFKDPYGASHFPIYNTATFDLKKQEGKDRIYDYSRSDNPTRNALENIFAKAENGFGCVCTNTGIAAISVLFETVLKNGDTVLVENDSYGGTYRLLKVLSEKNNIKTIYTDFTNLNLVEQELKNNEIALILCESPTNPSLKIIDLEEIGKLSEKYNSLFAVDNSMATFVSQKPLDLGADFSVFSTTKFISGHGSVTAGAVVSKTKELHQKVRFFANAYGNAQSPMDVYLTSLGLPTLVYRMKAQEESALKIAKFLKTIPQIKSVKFPALEDFEQYDLAKKQMSIIPAVLTIQLQDEETANQLINNTKLFGKKVSFGTSDSRLEIPAKMSHATNSKDSLASKGIDNATVRISVGLENTEDLIEDLSQALHKN</sequence>
<dbReference type="PANTHER" id="PTHR11808:SF50">
    <property type="entry name" value="CYSTATHIONINE BETA-LYASE"/>
    <property type="match status" value="1"/>
</dbReference>
<dbReference type="Gene3D" id="3.90.1150.10">
    <property type="entry name" value="Aspartate Aminotransferase, domain 1"/>
    <property type="match status" value="1"/>
</dbReference>
<dbReference type="EC" id="4.4.1.13" evidence="2"/>
<dbReference type="InterPro" id="IPR000277">
    <property type="entry name" value="Cys/Met-Metab_PyrdxlP-dep_enz"/>
</dbReference>
<evidence type="ECO:0000256" key="4">
    <source>
        <dbReference type="ARBA" id="ARBA00022898"/>
    </source>
</evidence>
<dbReference type="EMBL" id="BMLV01000005">
    <property type="protein sequence ID" value="GGP05654.1"/>
    <property type="molecule type" value="Genomic_DNA"/>
</dbReference>
<evidence type="ECO:0000256" key="7">
    <source>
        <dbReference type="RuleBase" id="RU362118"/>
    </source>
</evidence>
<reference evidence="9" key="1">
    <citation type="journal article" date="2019" name="Int. J. Syst. Evol. Microbiol.">
        <title>The Global Catalogue of Microorganisms (GCM) 10K type strain sequencing project: providing services to taxonomists for standard genome sequencing and annotation.</title>
        <authorList>
            <consortium name="The Broad Institute Genomics Platform"/>
            <consortium name="The Broad Institute Genome Sequencing Center for Infectious Disease"/>
            <person name="Wu L."/>
            <person name="Ma J."/>
        </authorList>
    </citation>
    <scope>NUCLEOTIDE SEQUENCE [LARGE SCALE GENOMIC DNA]</scope>
    <source>
        <strain evidence="9">CGMCC 1.7656</strain>
    </source>
</reference>
<proteinExistence type="inferred from homology"/>
<comment type="caution">
    <text evidence="8">The sequence shown here is derived from an EMBL/GenBank/DDBJ whole genome shotgun (WGS) entry which is preliminary data.</text>
</comment>
<dbReference type="PANTHER" id="PTHR11808">
    <property type="entry name" value="TRANS-SULFURATION ENZYME FAMILY MEMBER"/>
    <property type="match status" value="1"/>
</dbReference>
<keyword evidence="5" id="KW-0486">Methionine biosynthesis</keyword>
<keyword evidence="3" id="KW-0028">Amino-acid biosynthesis</keyword>
<keyword evidence="9" id="KW-1185">Reference proteome</keyword>
<dbReference type="PIRSF" id="PIRSF001434">
    <property type="entry name" value="CGS"/>
    <property type="match status" value="1"/>
</dbReference>
<evidence type="ECO:0000256" key="3">
    <source>
        <dbReference type="ARBA" id="ARBA00022605"/>
    </source>
</evidence>
<dbReference type="PROSITE" id="PS00868">
    <property type="entry name" value="CYS_MET_METAB_PP"/>
    <property type="match status" value="1"/>
</dbReference>
<keyword evidence="4 7" id="KW-0663">Pyridoxal phosphate</keyword>
<dbReference type="InterPro" id="IPR015422">
    <property type="entry name" value="PyrdxlP-dep_Trfase_small"/>
</dbReference>
<name>A0ABQ2NNG7_9FLAO</name>
<evidence type="ECO:0000256" key="5">
    <source>
        <dbReference type="ARBA" id="ARBA00023167"/>
    </source>
</evidence>
<dbReference type="Pfam" id="PF01053">
    <property type="entry name" value="Cys_Met_Meta_PP"/>
    <property type="match status" value="1"/>
</dbReference>
<dbReference type="Proteomes" id="UP000620064">
    <property type="component" value="Unassembled WGS sequence"/>
</dbReference>
<evidence type="ECO:0000313" key="9">
    <source>
        <dbReference type="Proteomes" id="UP000620064"/>
    </source>
</evidence>
<dbReference type="InterPro" id="IPR015421">
    <property type="entry name" value="PyrdxlP-dep_Trfase_major"/>
</dbReference>
<evidence type="ECO:0000256" key="6">
    <source>
        <dbReference type="ARBA" id="ARBA00023239"/>
    </source>
</evidence>
<dbReference type="SUPFAM" id="SSF53383">
    <property type="entry name" value="PLP-dependent transferases"/>
    <property type="match status" value="1"/>
</dbReference>
<evidence type="ECO:0000256" key="1">
    <source>
        <dbReference type="ARBA" id="ARBA00001933"/>
    </source>
</evidence>
<dbReference type="Gene3D" id="3.40.640.10">
    <property type="entry name" value="Type I PLP-dependent aspartate aminotransferase-like (Major domain)"/>
    <property type="match status" value="1"/>
</dbReference>
<comment type="cofactor">
    <cofactor evidence="1 7">
        <name>pyridoxal 5'-phosphate</name>
        <dbReference type="ChEBI" id="CHEBI:597326"/>
    </cofactor>
</comment>
<organism evidence="8 9">
    <name type="scientific">Cloacibacterium rupense</name>
    <dbReference type="NCBI Taxonomy" id="517423"/>
    <lineage>
        <taxon>Bacteria</taxon>
        <taxon>Pseudomonadati</taxon>
        <taxon>Bacteroidota</taxon>
        <taxon>Flavobacteriia</taxon>
        <taxon>Flavobacteriales</taxon>
        <taxon>Weeksellaceae</taxon>
    </lineage>
</organism>
<evidence type="ECO:0000313" key="8">
    <source>
        <dbReference type="EMBL" id="GGP05654.1"/>
    </source>
</evidence>
<dbReference type="InterPro" id="IPR054542">
    <property type="entry name" value="Cys_met_metab_PP"/>
</dbReference>
<comment type="similarity">
    <text evidence="7">Belongs to the trans-sulfuration enzymes family.</text>
</comment>
<evidence type="ECO:0000256" key="2">
    <source>
        <dbReference type="ARBA" id="ARBA00012224"/>
    </source>
</evidence>
<gene>
    <name evidence="8" type="ORF">GCM10010992_22600</name>
</gene>
<protein>
    <recommendedName>
        <fullName evidence="2">cysteine-S-conjugate beta-lyase</fullName>
        <ecNumber evidence="2">4.4.1.13</ecNumber>
    </recommendedName>
</protein>
<keyword evidence="6" id="KW-0456">Lyase</keyword>
<dbReference type="RefSeq" id="WP_188618234.1">
    <property type="nucleotide sequence ID" value="NZ_BMLV01000005.1"/>
</dbReference>
<accession>A0ABQ2NNG7</accession>